<evidence type="ECO:0000256" key="1">
    <source>
        <dbReference type="SAM" id="SignalP"/>
    </source>
</evidence>
<dbReference type="Proteomes" id="UP001221686">
    <property type="component" value="Unassembled WGS sequence"/>
</dbReference>
<accession>A0ABT5EAI3</accession>
<organism evidence="2 3">
    <name type="scientific">Nannocystis bainbridge</name>
    <dbReference type="NCBI Taxonomy" id="2995303"/>
    <lineage>
        <taxon>Bacteria</taxon>
        <taxon>Pseudomonadati</taxon>
        <taxon>Myxococcota</taxon>
        <taxon>Polyangia</taxon>
        <taxon>Nannocystales</taxon>
        <taxon>Nannocystaceae</taxon>
        <taxon>Nannocystis</taxon>
    </lineage>
</organism>
<gene>
    <name evidence="2" type="ORF">POL25_38585</name>
</gene>
<dbReference type="PROSITE" id="PS51257">
    <property type="entry name" value="PROKAR_LIPOPROTEIN"/>
    <property type="match status" value="1"/>
</dbReference>
<name>A0ABT5EAI3_9BACT</name>
<feature type="signal peptide" evidence="1">
    <location>
        <begin position="1"/>
        <end position="23"/>
    </location>
</feature>
<keyword evidence="3" id="KW-1185">Reference proteome</keyword>
<dbReference type="EMBL" id="JAQNDL010000004">
    <property type="protein sequence ID" value="MDC0722862.1"/>
    <property type="molecule type" value="Genomic_DNA"/>
</dbReference>
<evidence type="ECO:0000313" key="3">
    <source>
        <dbReference type="Proteomes" id="UP001221686"/>
    </source>
</evidence>
<feature type="chain" id="PRO_5046271713" evidence="1">
    <location>
        <begin position="24"/>
        <end position="285"/>
    </location>
</feature>
<reference evidence="2 3" key="1">
    <citation type="submission" date="2022-11" db="EMBL/GenBank/DDBJ databases">
        <title>Minimal conservation of predation-associated metabolite biosynthetic gene clusters underscores biosynthetic potential of Myxococcota including descriptions for ten novel species: Archangium lansinium sp. nov., Myxococcus landrumus sp. nov., Nannocystis bai.</title>
        <authorList>
            <person name="Ahearne A."/>
            <person name="Stevens C."/>
            <person name="Dowd S."/>
        </authorList>
    </citation>
    <scope>NUCLEOTIDE SEQUENCE [LARGE SCALE GENOMIC DNA]</scope>
    <source>
        <strain evidence="2 3">BB15-2</strain>
    </source>
</reference>
<evidence type="ECO:0000313" key="2">
    <source>
        <dbReference type="EMBL" id="MDC0722862.1"/>
    </source>
</evidence>
<protein>
    <submittedName>
        <fullName evidence="2">Uncharacterized protein</fullName>
    </submittedName>
</protein>
<proteinExistence type="predicted"/>
<sequence length="285" mass="30423">MKTNRTNAYTLTLMALGALTTMACDVDSGPEVVEAADAVADEALVADADDADAILDELVLAEGVRVRFVDERVSIADGGIGMLALGIPRFAEAVHSLELTPLELYLALAPENDAPARLWEDHARLAASPTPRAFRLEQGALVPAAVEAFAARAPEPLFAQTVDGLHVTVTCYAWSQAFCPDIDANQGGYDACASSYASASLAYAHTGVAGQRWLGGTTCNEDWDWQVQVESLANVWGVVSGTSISMTPNEWVVYTSTSITASDYRSKVVLTSPTPWQYYLTAARD</sequence>
<comment type="caution">
    <text evidence="2">The sequence shown here is derived from an EMBL/GenBank/DDBJ whole genome shotgun (WGS) entry which is preliminary data.</text>
</comment>
<keyword evidence="1" id="KW-0732">Signal</keyword>